<keyword evidence="13" id="KW-1185">Reference proteome</keyword>
<dbReference type="FunFam" id="1.50.10.10:FF:000037">
    <property type="entry name" value="alpha-1,2-Mannosidase"/>
    <property type="match status" value="1"/>
</dbReference>
<comment type="pathway">
    <text evidence="2">Protein modification; protein glycosylation.</text>
</comment>
<dbReference type="GO" id="GO:0036503">
    <property type="term" value="P:ERAD pathway"/>
    <property type="evidence" value="ECO:0007669"/>
    <property type="project" value="UniProtKB-ARBA"/>
</dbReference>
<keyword evidence="4 9" id="KW-0378">Hydrolase</keyword>
<feature type="compositionally biased region" description="Polar residues" evidence="10">
    <location>
        <begin position="35"/>
        <end position="45"/>
    </location>
</feature>
<comment type="caution">
    <text evidence="12">The sequence shown here is derived from an EMBL/GenBank/DDBJ whole genome shotgun (WGS) entry which is preliminary data.</text>
</comment>
<evidence type="ECO:0000256" key="10">
    <source>
        <dbReference type="SAM" id="MobiDB-lite"/>
    </source>
</evidence>
<dbReference type="PANTHER" id="PTHR11742:SF89">
    <property type="entry name" value="ALPHA-1,2-MANNOSIDASE"/>
    <property type="match status" value="1"/>
</dbReference>
<feature type="chain" id="PRO_5007895120" description="alpha-1,2-Mannosidase" evidence="11">
    <location>
        <begin position="33"/>
        <end position="616"/>
    </location>
</feature>
<comment type="similarity">
    <text evidence="3 9">Belongs to the glycosyl hydrolase 47 family.</text>
</comment>
<evidence type="ECO:0000313" key="13">
    <source>
        <dbReference type="Proteomes" id="UP000078544"/>
    </source>
</evidence>
<feature type="active site" description="Proton donor" evidence="6">
    <location>
        <position position="465"/>
    </location>
</feature>
<dbReference type="SUPFAM" id="SSF48225">
    <property type="entry name" value="Seven-hairpin glycosidases"/>
    <property type="match status" value="1"/>
</dbReference>
<dbReference type="Proteomes" id="UP000078544">
    <property type="component" value="Unassembled WGS sequence"/>
</dbReference>
<gene>
    <name evidence="12" type="ORF">AAL_05614</name>
</gene>
<evidence type="ECO:0000256" key="5">
    <source>
        <dbReference type="ARBA" id="ARBA00023157"/>
    </source>
</evidence>
<name>A0A167ZXY1_9HYPO</name>
<dbReference type="PRINTS" id="PR00747">
    <property type="entry name" value="GLYHDRLASE47"/>
</dbReference>
<accession>A0A167ZXY1</accession>
<evidence type="ECO:0000256" key="7">
    <source>
        <dbReference type="PIRSR" id="PIRSR601382-2"/>
    </source>
</evidence>
<keyword evidence="7" id="KW-0479">Metal-binding</keyword>
<organism evidence="12 13">
    <name type="scientific">Moelleriella libera RCEF 2490</name>
    <dbReference type="NCBI Taxonomy" id="1081109"/>
    <lineage>
        <taxon>Eukaryota</taxon>
        <taxon>Fungi</taxon>
        <taxon>Dikarya</taxon>
        <taxon>Ascomycota</taxon>
        <taxon>Pezizomycotina</taxon>
        <taxon>Sordariomycetes</taxon>
        <taxon>Hypocreomycetidae</taxon>
        <taxon>Hypocreales</taxon>
        <taxon>Clavicipitaceae</taxon>
        <taxon>Moelleriella</taxon>
    </lineage>
</organism>
<comment type="cofactor">
    <cofactor evidence="1 7">
        <name>Ca(2+)</name>
        <dbReference type="ChEBI" id="CHEBI:29108"/>
    </cofactor>
</comment>
<dbReference type="PANTHER" id="PTHR11742">
    <property type="entry name" value="MANNOSYL-OLIGOSACCHARIDE ALPHA-1,2-MANNOSIDASE-RELATED"/>
    <property type="match status" value="1"/>
</dbReference>
<dbReference type="InterPro" id="IPR001382">
    <property type="entry name" value="Glyco_hydro_47"/>
</dbReference>
<keyword evidence="5 8" id="KW-1015">Disulfide bond</keyword>
<feature type="active site" description="Proton donor" evidence="6">
    <location>
        <position position="218"/>
    </location>
</feature>
<feature type="disulfide bond" evidence="8">
    <location>
        <begin position="422"/>
        <end position="451"/>
    </location>
</feature>
<reference evidence="12 13" key="1">
    <citation type="journal article" date="2016" name="Genome Biol. Evol.">
        <title>Divergent and convergent evolution of fungal pathogenicity.</title>
        <authorList>
            <person name="Shang Y."/>
            <person name="Xiao G."/>
            <person name="Zheng P."/>
            <person name="Cen K."/>
            <person name="Zhan S."/>
            <person name="Wang C."/>
        </authorList>
    </citation>
    <scope>NUCLEOTIDE SEQUENCE [LARGE SCALE GENOMIC DNA]</scope>
    <source>
        <strain evidence="12 13">RCEF 2490</strain>
    </source>
</reference>
<feature type="signal peptide" evidence="11">
    <location>
        <begin position="1"/>
        <end position="32"/>
    </location>
</feature>
<feature type="region of interest" description="Disordered" evidence="10">
    <location>
        <begin position="102"/>
        <end position="136"/>
    </location>
</feature>
<dbReference type="GO" id="GO:0016020">
    <property type="term" value="C:membrane"/>
    <property type="evidence" value="ECO:0007669"/>
    <property type="project" value="InterPro"/>
</dbReference>
<evidence type="ECO:0000256" key="4">
    <source>
        <dbReference type="ARBA" id="ARBA00022801"/>
    </source>
</evidence>
<evidence type="ECO:0000256" key="8">
    <source>
        <dbReference type="PIRSR" id="PIRSR601382-3"/>
    </source>
</evidence>
<dbReference type="GO" id="GO:0005783">
    <property type="term" value="C:endoplasmic reticulum"/>
    <property type="evidence" value="ECO:0007669"/>
    <property type="project" value="TreeGrafter"/>
</dbReference>
<dbReference type="InterPro" id="IPR050749">
    <property type="entry name" value="Glycosyl_Hydrolase_47"/>
</dbReference>
<dbReference type="OrthoDB" id="8118055at2759"/>
<sequence length="616" mass="68472">MALPRRMSRLVVLTGLALTVLLVIQLLPNSNGAFRSSLPWQNPQRTKQDAGPPTPPSTTSSPSSASSSSPPAAAGAAGQNRLPPSLSGPKFDWSTAKMFYPPKSIKPMPTEAPRSMRRVQASPDAFEQTDETKKRQKAVRNTFKRSYDAYRTYAWMKDELMPVSGGFKNPFGGWAATLVDALDTLWIMDLRDEFREAAKAVSVIDWSVTDDGAANLFETTIRHLGGLLSAYDLSGDKALLSKAVELGEMLYHGFDTPNNLPGFWLNYKDAQKGDLIAGTSDPSASPASLSLEFTRLSQITGDSKYYDATDRVTRFLERTQNTTLLPGMWPIALDFRNEAVRDNRFTLGALADSLYEYLPKMHALTGGVDAKHEQLYRTAMDTVTANLLFRPMLPDERDVLFTGDWHAGSAQKFVPESQHLTCFVGGMFGLGGRLLGIDEHVSIGERLARGCGWAYAAFPTGLMPEIFRLVPCKNTTECPWDEAVWKRLGDKSLPKGFANARDPQYQLRPEAIESLFVMYRITAKPELQDVAWDMFQAIVDSTETKFAYSAIADVTTKGETKKTDSMESFWLAETLKYFYLIFSPPELISLDDYVLNTEAHPLKRPVSKSDKSKKPQ</sequence>
<dbReference type="Pfam" id="PF01532">
    <property type="entry name" value="Glyco_hydro_47"/>
    <property type="match status" value="1"/>
</dbReference>
<evidence type="ECO:0000256" key="3">
    <source>
        <dbReference type="ARBA" id="ARBA00007658"/>
    </source>
</evidence>
<feature type="region of interest" description="Disordered" evidence="10">
    <location>
        <begin position="35"/>
        <end position="87"/>
    </location>
</feature>
<evidence type="ECO:0000256" key="2">
    <source>
        <dbReference type="ARBA" id="ARBA00004922"/>
    </source>
</evidence>
<evidence type="ECO:0000256" key="1">
    <source>
        <dbReference type="ARBA" id="ARBA00001913"/>
    </source>
</evidence>
<feature type="compositionally biased region" description="Low complexity" evidence="10">
    <location>
        <begin position="57"/>
        <end position="78"/>
    </location>
</feature>
<feature type="binding site" evidence="7">
    <location>
        <position position="597"/>
    </location>
    <ligand>
        <name>Ca(2+)</name>
        <dbReference type="ChEBI" id="CHEBI:29108"/>
    </ligand>
</feature>
<evidence type="ECO:0000313" key="12">
    <source>
        <dbReference type="EMBL" id="KZZ93229.1"/>
    </source>
</evidence>
<dbReference type="Gene3D" id="1.50.10.10">
    <property type="match status" value="1"/>
</dbReference>
<dbReference type="InterPro" id="IPR012341">
    <property type="entry name" value="6hp_glycosidase-like_sf"/>
</dbReference>
<proteinExistence type="inferred from homology"/>
<keyword evidence="11" id="KW-0732">Signal</keyword>
<dbReference type="EMBL" id="AZGY01000013">
    <property type="protein sequence ID" value="KZZ93229.1"/>
    <property type="molecule type" value="Genomic_DNA"/>
</dbReference>
<dbReference type="InterPro" id="IPR036026">
    <property type="entry name" value="Seven-hairpin_glycosidases"/>
</dbReference>
<protein>
    <recommendedName>
        <fullName evidence="9">alpha-1,2-Mannosidase</fullName>
        <ecNumber evidence="9">3.2.1.-</ecNumber>
    </recommendedName>
</protein>
<feature type="active site" evidence="6">
    <location>
        <position position="510"/>
    </location>
</feature>
<dbReference type="EC" id="3.2.1.-" evidence="9"/>
<evidence type="ECO:0000256" key="9">
    <source>
        <dbReference type="RuleBase" id="RU361193"/>
    </source>
</evidence>
<dbReference type="GO" id="GO:0005975">
    <property type="term" value="P:carbohydrate metabolic process"/>
    <property type="evidence" value="ECO:0007669"/>
    <property type="project" value="InterPro"/>
</dbReference>
<feature type="active site" evidence="6">
    <location>
        <position position="352"/>
    </location>
</feature>
<dbReference type="STRING" id="1081109.A0A167ZXY1"/>
<evidence type="ECO:0000256" key="6">
    <source>
        <dbReference type="PIRSR" id="PIRSR601382-1"/>
    </source>
</evidence>
<evidence type="ECO:0000256" key="11">
    <source>
        <dbReference type="SAM" id="SignalP"/>
    </source>
</evidence>
<keyword evidence="9" id="KW-0326">Glycosidase</keyword>
<dbReference type="UniPathway" id="UPA00378"/>
<dbReference type="GO" id="GO:0004571">
    <property type="term" value="F:mannosyl-oligosaccharide 1,2-alpha-mannosidase activity"/>
    <property type="evidence" value="ECO:0007669"/>
    <property type="project" value="InterPro"/>
</dbReference>
<dbReference type="AlphaFoldDB" id="A0A167ZXY1"/>
<dbReference type="GO" id="GO:0005509">
    <property type="term" value="F:calcium ion binding"/>
    <property type="evidence" value="ECO:0007669"/>
    <property type="project" value="InterPro"/>
</dbReference>
<keyword evidence="7" id="KW-0106">Calcium</keyword>